<dbReference type="InterPro" id="IPR016035">
    <property type="entry name" value="Acyl_Trfase/lysoPLipase"/>
</dbReference>
<accession>A0A6C0HGW7</accession>
<evidence type="ECO:0000256" key="2">
    <source>
        <dbReference type="SAM" id="Phobius"/>
    </source>
</evidence>
<sequence>MNNESIIKHLVISGGGIAGLTAYSILREANKSGIWNIENLVSIYGTSAGAIIGVFIALKYDWTEIDNYIIKRPWQRVFKFDIGSVLRSFDSKGIFGKKIIEEMLYPLLKGKDLEPTITMKELYEYSKIDIHIFSTEIHQYETIDISHKTHPEWQVVDAIYASACLPIIFMPYLKDGQCYTDGGITNNYPIYACLENGANPDEVLGITISKHEENKHFINDESSLFDYLTVILNKMYKQAYLASNKNKEYTIKYEIELENIIVSVYDFANISSSQEQRSLLLDTGVEIWNNFMDKCK</sequence>
<name>A0A6C0HGW7_9ZZZZ</name>
<keyword evidence="1" id="KW-0443">Lipid metabolism</keyword>
<keyword evidence="2" id="KW-1133">Transmembrane helix</keyword>
<keyword evidence="2" id="KW-0812">Transmembrane</keyword>
<dbReference type="EMBL" id="MN739955">
    <property type="protein sequence ID" value="QHT79832.1"/>
    <property type="molecule type" value="Genomic_DNA"/>
</dbReference>
<dbReference type="Pfam" id="PF01734">
    <property type="entry name" value="Patatin"/>
    <property type="match status" value="1"/>
</dbReference>
<organism evidence="4">
    <name type="scientific">viral metagenome</name>
    <dbReference type="NCBI Taxonomy" id="1070528"/>
    <lineage>
        <taxon>unclassified sequences</taxon>
        <taxon>metagenomes</taxon>
        <taxon>organismal metagenomes</taxon>
    </lineage>
</organism>
<dbReference type="InterPro" id="IPR002641">
    <property type="entry name" value="PNPLA_dom"/>
</dbReference>
<keyword evidence="2" id="KW-0472">Membrane</keyword>
<feature type="transmembrane region" description="Helical" evidence="2">
    <location>
        <begin position="38"/>
        <end position="58"/>
    </location>
</feature>
<evidence type="ECO:0000259" key="3">
    <source>
        <dbReference type="PROSITE" id="PS51635"/>
    </source>
</evidence>
<reference evidence="4" key="1">
    <citation type="journal article" date="2020" name="Nature">
        <title>Giant virus diversity and host interactions through global metagenomics.</title>
        <authorList>
            <person name="Schulz F."/>
            <person name="Roux S."/>
            <person name="Paez-Espino D."/>
            <person name="Jungbluth S."/>
            <person name="Walsh D.A."/>
            <person name="Denef V.J."/>
            <person name="McMahon K.D."/>
            <person name="Konstantinidis K.T."/>
            <person name="Eloe-Fadrosh E.A."/>
            <person name="Kyrpides N.C."/>
            <person name="Woyke T."/>
        </authorList>
    </citation>
    <scope>NUCLEOTIDE SEQUENCE</scope>
    <source>
        <strain evidence="4">GVMAG-M-3300023184-105</strain>
    </source>
</reference>
<feature type="domain" description="PNPLA" evidence="3">
    <location>
        <begin position="10"/>
        <end position="194"/>
    </location>
</feature>
<feature type="transmembrane region" description="Helical" evidence="2">
    <location>
        <begin position="6"/>
        <end position="26"/>
    </location>
</feature>
<dbReference type="SUPFAM" id="SSF52151">
    <property type="entry name" value="FabD/lysophospholipase-like"/>
    <property type="match status" value="1"/>
</dbReference>
<dbReference type="AlphaFoldDB" id="A0A6C0HGW7"/>
<dbReference type="GO" id="GO:0006629">
    <property type="term" value="P:lipid metabolic process"/>
    <property type="evidence" value="ECO:0007669"/>
    <property type="project" value="UniProtKB-KW"/>
</dbReference>
<evidence type="ECO:0000256" key="1">
    <source>
        <dbReference type="ARBA" id="ARBA00023098"/>
    </source>
</evidence>
<dbReference type="InterPro" id="IPR052580">
    <property type="entry name" value="Lipid_Hydrolase"/>
</dbReference>
<dbReference type="Gene3D" id="3.40.1090.10">
    <property type="entry name" value="Cytosolic phospholipase A2 catalytic domain"/>
    <property type="match status" value="2"/>
</dbReference>
<dbReference type="PANTHER" id="PTHR46394:SF1">
    <property type="entry name" value="PNPLA DOMAIN-CONTAINING PROTEIN"/>
    <property type="match status" value="1"/>
</dbReference>
<dbReference type="PROSITE" id="PS51635">
    <property type="entry name" value="PNPLA"/>
    <property type="match status" value="1"/>
</dbReference>
<dbReference type="PANTHER" id="PTHR46394">
    <property type="entry name" value="ANNEXIN"/>
    <property type="match status" value="1"/>
</dbReference>
<evidence type="ECO:0000313" key="4">
    <source>
        <dbReference type="EMBL" id="QHT79832.1"/>
    </source>
</evidence>
<proteinExistence type="predicted"/>
<protein>
    <recommendedName>
        <fullName evidence="3">PNPLA domain-containing protein</fullName>
    </recommendedName>
</protein>